<sequence>MAAANQVAGGSSTGTWAFAAGDILLRVVTGVGTTPGKGLIVEIKAVG</sequence>
<accession>A0A846Y2J5</accession>
<name>A0A846Y2J5_9NOCA</name>
<dbReference type="EMBL" id="JAAXOP010000015">
    <property type="protein sequence ID" value="NKY53057.1"/>
    <property type="molecule type" value="Genomic_DNA"/>
</dbReference>
<proteinExistence type="predicted"/>
<dbReference type="RefSeq" id="WP_157102717.1">
    <property type="nucleotide sequence ID" value="NZ_JAAXOP010000015.1"/>
</dbReference>
<reference evidence="1 2" key="1">
    <citation type="submission" date="2020-04" db="EMBL/GenBank/DDBJ databases">
        <title>MicrobeNet Type strains.</title>
        <authorList>
            <person name="Nicholson A.C."/>
        </authorList>
    </citation>
    <scope>NUCLEOTIDE SEQUENCE [LARGE SCALE GENOMIC DNA]</scope>
    <source>
        <strain evidence="1 2">JCM 12354</strain>
    </source>
</reference>
<comment type="caution">
    <text evidence="1">The sequence shown here is derived from an EMBL/GenBank/DDBJ whole genome shotgun (WGS) entry which is preliminary data.</text>
</comment>
<evidence type="ECO:0000313" key="1">
    <source>
        <dbReference type="EMBL" id="NKY53057.1"/>
    </source>
</evidence>
<organism evidence="1 2">
    <name type="scientific">Nocardia vermiculata</name>
    <dbReference type="NCBI Taxonomy" id="257274"/>
    <lineage>
        <taxon>Bacteria</taxon>
        <taxon>Bacillati</taxon>
        <taxon>Actinomycetota</taxon>
        <taxon>Actinomycetes</taxon>
        <taxon>Mycobacteriales</taxon>
        <taxon>Nocardiaceae</taxon>
        <taxon>Nocardia</taxon>
    </lineage>
</organism>
<dbReference type="Proteomes" id="UP000565711">
    <property type="component" value="Unassembled WGS sequence"/>
</dbReference>
<keyword evidence="2" id="KW-1185">Reference proteome</keyword>
<dbReference type="AlphaFoldDB" id="A0A846Y2J5"/>
<protein>
    <submittedName>
        <fullName evidence="1">Uncharacterized protein</fullName>
    </submittedName>
</protein>
<gene>
    <name evidence="1" type="ORF">HGA08_22900</name>
</gene>
<evidence type="ECO:0000313" key="2">
    <source>
        <dbReference type="Proteomes" id="UP000565711"/>
    </source>
</evidence>